<dbReference type="Pfam" id="PF01323">
    <property type="entry name" value="DSBA"/>
    <property type="match status" value="1"/>
</dbReference>
<keyword evidence="3" id="KW-1185">Reference proteome</keyword>
<protein>
    <submittedName>
        <fullName evidence="2">DsbA family protein</fullName>
    </submittedName>
</protein>
<evidence type="ECO:0000259" key="1">
    <source>
        <dbReference type="Pfam" id="PF01323"/>
    </source>
</evidence>
<comment type="caution">
    <text evidence="2">The sequence shown here is derived from an EMBL/GenBank/DDBJ whole genome shotgun (WGS) entry which is preliminary data.</text>
</comment>
<dbReference type="EMBL" id="JBHUDD010000057">
    <property type="protein sequence ID" value="MFD1509932.1"/>
    <property type="molecule type" value="Genomic_DNA"/>
</dbReference>
<sequence>MTTPQIRVDIVSDVMCPWCIIGYLELEQASRQTGIGLGVRWHPFELNPDMPPEGEDMTGHITRKYGITNEQSAQNRAALQDRGAALGFTFAFGPGMRMRNSFRAHQLIDWAEGHGAQHAVKLALLTAHFTDNRNVDDPEVLAAIAAETGLDAEAARAAIDSESHADPVRRSQAFWHQQGVTGVPAMVFDQKYLFTGAQGVAQYAQILQQLATQTEQAHG</sequence>
<proteinExistence type="predicted"/>
<gene>
    <name evidence="2" type="ORF">ACFTOW_11010</name>
</gene>
<evidence type="ECO:0000313" key="3">
    <source>
        <dbReference type="Proteomes" id="UP001597186"/>
    </source>
</evidence>
<reference evidence="3" key="1">
    <citation type="journal article" date="2019" name="Int. J. Syst. Evol. Microbiol.">
        <title>The Global Catalogue of Microorganisms (GCM) 10K type strain sequencing project: providing services to taxonomists for standard genome sequencing and annotation.</title>
        <authorList>
            <consortium name="The Broad Institute Genomics Platform"/>
            <consortium name="The Broad Institute Genome Sequencing Center for Infectious Disease"/>
            <person name="Wu L."/>
            <person name="Ma J."/>
        </authorList>
    </citation>
    <scope>NUCLEOTIDE SEQUENCE [LARGE SCALE GENOMIC DNA]</scope>
    <source>
        <strain evidence="3">CGMCC 1.12477</strain>
    </source>
</reference>
<dbReference type="InterPro" id="IPR036249">
    <property type="entry name" value="Thioredoxin-like_sf"/>
</dbReference>
<dbReference type="PANTHER" id="PTHR13887:SF41">
    <property type="entry name" value="THIOREDOXIN SUPERFAMILY PROTEIN"/>
    <property type="match status" value="1"/>
</dbReference>
<dbReference type="Gene3D" id="3.40.30.10">
    <property type="entry name" value="Glutaredoxin"/>
    <property type="match status" value="1"/>
</dbReference>
<organism evidence="2 3">
    <name type="scientific">Lacimonas salitolerans</name>
    <dbReference type="NCBI Taxonomy" id="1323750"/>
    <lineage>
        <taxon>Bacteria</taxon>
        <taxon>Pseudomonadati</taxon>
        <taxon>Pseudomonadota</taxon>
        <taxon>Alphaproteobacteria</taxon>
        <taxon>Rhodobacterales</taxon>
        <taxon>Paracoccaceae</taxon>
        <taxon>Lacimonas</taxon>
    </lineage>
</organism>
<dbReference type="Proteomes" id="UP001597186">
    <property type="component" value="Unassembled WGS sequence"/>
</dbReference>
<dbReference type="RefSeq" id="WP_379915587.1">
    <property type="nucleotide sequence ID" value="NZ_JBHUDD010000057.1"/>
</dbReference>
<feature type="domain" description="DSBA-like thioredoxin" evidence="1">
    <location>
        <begin position="8"/>
        <end position="208"/>
    </location>
</feature>
<dbReference type="CDD" id="cd03024">
    <property type="entry name" value="DsbA_FrnE"/>
    <property type="match status" value="1"/>
</dbReference>
<dbReference type="PANTHER" id="PTHR13887">
    <property type="entry name" value="GLUTATHIONE S-TRANSFERASE KAPPA"/>
    <property type="match status" value="1"/>
</dbReference>
<dbReference type="InterPro" id="IPR001853">
    <property type="entry name" value="DSBA-like_thioredoxin_dom"/>
</dbReference>
<evidence type="ECO:0000313" key="2">
    <source>
        <dbReference type="EMBL" id="MFD1509932.1"/>
    </source>
</evidence>
<accession>A0ABW4EEZ7</accession>
<dbReference type="SUPFAM" id="SSF52833">
    <property type="entry name" value="Thioredoxin-like"/>
    <property type="match status" value="1"/>
</dbReference>
<name>A0ABW4EEZ7_9RHOB</name>